<evidence type="ECO:0000256" key="2">
    <source>
        <dbReference type="ARBA" id="ARBA00010596"/>
    </source>
</evidence>
<dbReference type="Proteomes" id="UP000038040">
    <property type="component" value="Unplaced"/>
</dbReference>
<dbReference type="AlphaFoldDB" id="A0A0N4UL25"/>
<evidence type="ECO:0000259" key="7">
    <source>
        <dbReference type="Pfam" id="PF04893"/>
    </source>
</evidence>
<evidence type="ECO:0000256" key="6">
    <source>
        <dbReference type="RuleBase" id="RU361264"/>
    </source>
</evidence>
<accession>A0A0N4UL25</accession>
<evidence type="ECO:0000256" key="5">
    <source>
        <dbReference type="ARBA" id="ARBA00023136"/>
    </source>
</evidence>
<evidence type="ECO:0000313" key="9">
    <source>
        <dbReference type="WBParaSite" id="DME_0000847501-mRNA-1"/>
    </source>
</evidence>
<dbReference type="InterPro" id="IPR039765">
    <property type="entry name" value="Yip5/YIPF1/YIPF2"/>
</dbReference>
<dbReference type="InterPro" id="IPR006977">
    <property type="entry name" value="Yip1_dom"/>
</dbReference>
<comment type="similarity">
    <text evidence="2 6">Belongs to the YIP1 family.</text>
</comment>
<protein>
    <recommendedName>
        <fullName evidence="6">Protein YIPF</fullName>
    </recommendedName>
</protein>
<proteinExistence type="inferred from homology"/>
<dbReference type="PANTHER" id="PTHR12822:SF2">
    <property type="entry name" value="PROTEIN YIPF"/>
    <property type="match status" value="1"/>
</dbReference>
<feature type="domain" description="Yip1" evidence="7">
    <location>
        <begin position="2"/>
        <end position="137"/>
    </location>
</feature>
<comment type="caution">
    <text evidence="6">Lacks conserved residue(s) required for the propagation of feature annotation.</text>
</comment>
<dbReference type="PANTHER" id="PTHR12822">
    <property type="entry name" value="PROTEIN YIPF"/>
    <property type="match status" value="1"/>
</dbReference>
<comment type="subcellular location">
    <subcellularLocation>
        <location evidence="6">Golgi apparatus membrane</location>
        <topology evidence="6">Multi-pass membrane protein</topology>
    </subcellularLocation>
    <subcellularLocation>
        <location evidence="1">Membrane</location>
        <topology evidence="1">Multi-pass membrane protein</topology>
    </subcellularLocation>
</comment>
<evidence type="ECO:0000256" key="4">
    <source>
        <dbReference type="ARBA" id="ARBA00022989"/>
    </source>
</evidence>
<feature type="transmembrane region" description="Helical" evidence="6">
    <location>
        <begin position="78"/>
        <end position="98"/>
    </location>
</feature>
<evidence type="ECO:0000256" key="3">
    <source>
        <dbReference type="ARBA" id="ARBA00022692"/>
    </source>
</evidence>
<evidence type="ECO:0000256" key="1">
    <source>
        <dbReference type="ARBA" id="ARBA00004141"/>
    </source>
</evidence>
<dbReference type="WBParaSite" id="DME_0000847501-mRNA-1">
    <property type="protein sequence ID" value="DME_0000847501-mRNA-1"/>
    <property type="gene ID" value="DME_0000847501"/>
</dbReference>
<dbReference type="Pfam" id="PF04893">
    <property type="entry name" value="Yip1"/>
    <property type="match status" value="1"/>
</dbReference>
<reference evidence="9" key="1">
    <citation type="submission" date="2017-02" db="UniProtKB">
        <authorList>
            <consortium name="WormBaseParasite"/>
        </authorList>
    </citation>
    <scope>IDENTIFICATION</scope>
</reference>
<sequence length="145" mass="16627">LDIQGPFWICVTLVFSTAICGNLAKYIEAVGDTRNYYGSDFRLVSAASTMIASYVLLVPFILYAFLWQRKVDIGYSYLELLCAYGYSLSIFVPVSILWVINSDWFRWLLIIISVALSGTVLVNSIWQVVKTDRNRMVNNFAYFFE</sequence>
<dbReference type="GO" id="GO:0016192">
    <property type="term" value="P:vesicle-mediated transport"/>
    <property type="evidence" value="ECO:0007669"/>
    <property type="project" value="InterPro"/>
</dbReference>
<feature type="transmembrane region" description="Helical" evidence="6">
    <location>
        <begin position="104"/>
        <end position="126"/>
    </location>
</feature>
<keyword evidence="4 6" id="KW-1133">Transmembrane helix</keyword>
<evidence type="ECO:0000313" key="8">
    <source>
        <dbReference type="Proteomes" id="UP000038040"/>
    </source>
</evidence>
<name>A0A0N4UL25_DRAME</name>
<dbReference type="GO" id="GO:0000139">
    <property type="term" value="C:Golgi membrane"/>
    <property type="evidence" value="ECO:0007669"/>
    <property type="project" value="UniProtKB-SubCell"/>
</dbReference>
<feature type="transmembrane region" description="Helical" evidence="6">
    <location>
        <begin position="7"/>
        <end position="27"/>
    </location>
</feature>
<organism evidence="8 9">
    <name type="scientific">Dracunculus medinensis</name>
    <name type="common">Guinea worm</name>
    <dbReference type="NCBI Taxonomy" id="318479"/>
    <lineage>
        <taxon>Eukaryota</taxon>
        <taxon>Metazoa</taxon>
        <taxon>Ecdysozoa</taxon>
        <taxon>Nematoda</taxon>
        <taxon>Chromadorea</taxon>
        <taxon>Rhabditida</taxon>
        <taxon>Spirurina</taxon>
        <taxon>Dracunculoidea</taxon>
        <taxon>Dracunculidae</taxon>
        <taxon>Dracunculus</taxon>
    </lineage>
</organism>
<feature type="transmembrane region" description="Helical" evidence="6">
    <location>
        <begin position="47"/>
        <end position="66"/>
    </location>
</feature>
<keyword evidence="5 6" id="KW-0472">Membrane</keyword>
<keyword evidence="3 6" id="KW-0812">Transmembrane</keyword>
<dbReference type="GO" id="GO:0031267">
    <property type="term" value="F:small GTPase binding"/>
    <property type="evidence" value="ECO:0007669"/>
    <property type="project" value="InterPro"/>
</dbReference>